<evidence type="ECO:0000256" key="5">
    <source>
        <dbReference type="ARBA" id="ARBA00022989"/>
    </source>
</evidence>
<dbReference type="GO" id="GO:0015297">
    <property type="term" value="F:antiporter activity"/>
    <property type="evidence" value="ECO:0007669"/>
    <property type="project" value="InterPro"/>
</dbReference>
<feature type="transmembrane region" description="Helical" evidence="7">
    <location>
        <begin position="317"/>
        <end position="342"/>
    </location>
</feature>
<evidence type="ECO:0000313" key="9">
    <source>
        <dbReference type="Proteomes" id="UP000548326"/>
    </source>
</evidence>
<feature type="transmembrane region" description="Helical" evidence="7">
    <location>
        <begin position="273"/>
        <end position="297"/>
    </location>
</feature>
<dbReference type="GO" id="GO:0042910">
    <property type="term" value="F:xenobiotic transmembrane transporter activity"/>
    <property type="evidence" value="ECO:0007669"/>
    <property type="project" value="InterPro"/>
</dbReference>
<feature type="transmembrane region" description="Helical" evidence="7">
    <location>
        <begin position="97"/>
        <end position="117"/>
    </location>
</feature>
<proteinExistence type="predicted"/>
<feature type="transmembrane region" description="Helical" evidence="7">
    <location>
        <begin position="21"/>
        <end position="43"/>
    </location>
</feature>
<keyword evidence="5 7" id="KW-1133">Transmembrane helix</keyword>
<dbReference type="InterPro" id="IPR051327">
    <property type="entry name" value="MATE_MepA_subfamily"/>
</dbReference>
<keyword evidence="6 7" id="KW-0472">Membrane</keyword>
<dbReference type="PANTHER" id="PTHR43823:SF3">
    <property type="entry name" value="MULTIDRUG EXPORT PROTEIN MEPA"/>
    <property type="match status" value="1"/>
</dbReference>
<feature type="transmembrane region" description="Helical" evidence="7">
    <location>
        <begin position="417"/>
        <end position="436"/>
    </location>
</feature>
<dbReference type="AlphaFoldDB" id="A0A841JIL7"/>
<accession>A0A841JIL7</accession>
<keyword evidence="4 7" id="KW-0812">Transmembrane</keyword>
<evidence type="ECO:0000256" key="7">
    <source>
        <dbReference type="SAM" id="Phobius"/>
    </source>
</evidence>
<evidence type="ECO:0000256" key="2">
    <source>
        <dbReference type="ARBA" id="ARBA00022448"/>
    </source>
</evidence>
<feature type="transmembrane region" description="Helical" evidence="7">
    <location>
        <begin position="137"/>
        <end position="158"/>
    </location>
</feature>
<feature type="transmembrane region" description="Helical" evidence="7">
    <location>
        <begin position="196"/>
        <end position="216"/>
    </location>
</feature>
<keyword evidence="2" id="KW-0813">Transport</keyword>
<organism evidence="8 9">
    <name type="scientific">Mucilaginibacter lappiensis</name>
    <dbReference type="NCBI Taxonomy" id="354630"/>
    <lineage>
        <taxon>Bacteria</taxon>
        <taxon>Pseudomonadati</taxon>
        <taxon>Bacteroidota</taxon>
        <taxon>Sphingobacteriia</taxon>
        <taxon>Sphingobacteriales</taxon>
        <taxon>Sphingobacteriaceae</taxon>
        <taxon>Mucilaginibacter</taxon>
    </lineage>
</organism>
<comment type="subcellular location">
    <subcellularLocation>
        <location evidence="1">Cell membrane</location>
        <topology evidence="1">Multi-pass membrane protein</topology>
    </subcellularLocation>
</comment>
<evidence type="ECO:0000256" key="4">
    <source>
        <dbReference type="ARBA" id="ARBA00022692"/>
    </source>
</evidence>
<dbReference type="PIRSF" id="PIRSF006603">
    <property type="entry name" value="DinF"/>
    <property type="match status" value="1"/>
</dbReference>
<sequence>MDNRKDFILNMNLRKVMWQTSWPAVAAIVLYGLNNFLDALLVGRLVGPQALAAVGLAYPLSQIVMGFGRLIGTGASAALSIWLGANDSAKLKQLFGNLNVLSITCAALFAIPAYIFAENLLALMGAKGELVAIAASYFRVTLIGSVFWIHGFSVNMLIRGEGKMKIAACMIGIGLLIDMMLKPIFILVLHGGVAGAAWATNTAMFIYSAMGIIYFARNKSIFRNEWYSLKPTKIVVKKIISLGFPEMLFSIMSVIQSMLILQAISRYGTQQDLLFYTIINRFYLLLLTPLFGLMRGLQPVAGINYGAGNILRAKKSLLIAITAGIVIILPFWIVALFFPNVLWGWMVPHVVLSAVHILNLRVYLSVLPFLPVIVMALAYFPAINQAKKASQLAILRQLFFYLPATLILPVFFGVNSIFWGSAVIELLVILITLWMLKSPILKFRVKPI</sequence>
<feature type="transmembrane region" description="Helical" evidence="7">
    <location>
        <begin position="362"/>
        <end position="380"/>
    </location>
</feature>
<feature type="transmembrane region" description="Helical" evidence="7">
    <location>
        <begin position="63"/>
        <end position="85"/>
    </location>
</feature>
<evidence type="ECO:0000256" key="3">
    <source>
        <dbReference type="ARBA" id="ARBA00022475"/>
    </source>
</evidence>
<reference evidence="8 9" key="1">
    <citation type="submission" date="2020-08" db="EMBL/GenBank/DDBJ databases">
        <title>Genomic Encyclopedia of Type Strains, Phase IV (KMG-V): Genome sequencing to study the core and pangenomes of soil and plant-associated prokaryotes.</title>
        <authorList>
            <person name="Whitman W."/>
        </authorList>
    </citation>
    <scope>NUCLEOTIDE SEQUENCE [LARGE SCALE GENOMIC DNA]</scope>
    <source>
        <strain evidence="8 9">MP601</strain>
    </source>
</reference>
<feature type="transmembrane region" description="Helical" evidence="7">
    <location>
        <begin position="239"/>
        <end position="261"/>
    </location>
</feature>
<dbReference type="PANTHER" id="PTHR43823">
    <property type="entry name" value="SPORULATION PROTEIN YKVU"/>
    <property type="match status" value="1"/>
</dbReference>
<comment type="caution">
    <text evidence="8">The sequence shown here is derived from an EMBL/GenBank/DDBJ whole genome shotgun (WGS) entry which is preliminary data.</text>
</comment>
<feature type="transmembrane region" description="Helical" evidence="7">
    <location>
        <begin position="170"/>
        <end position="190"/>
    </location>
</feature>
<name>A0A841JIL7_9SPHI</name>
<evidence type="ECO:0000256" key="6">
    <source>
        <dbReference type="ARBA" id="ARBA00023136"/>
    </source>
</evidence>
<evidence type="ECO:0000313" key="8">
    <source>
        <dbReference type="EMBL" id="MBB6130787.1"/>
    </source>
</evidence>
<dbReference type="EMBL" id="JACHCA010000017">
    <property type="protein sequence ID" value="MBB6130787.1"/>
    <property type="molecule type" value="Genomic_DNA"/>
</dbReference>
<dbReference type="RefSeq" id="WP_183589474.1">
    <property type="nucleotide sequence ID" value="NZ_JACHCA010000017.1"/>
</dbReference>
<dbReference type="InterPro" id="IPR048279">
    <property type="entry name" value="MdtK-like"/>
</dbReference>
<dbReference type="Pfam" id="PF01554">
    <property type="entry name" value="MatE"/>
    <property type="match status" value="2"/>
</dbReference>
<protein>
    <submittedName>
        <fullName evidence="8">Putative MATE family efflux protein</fullName>
    </submittedName>
</protein>
<gene>
    <name evidence="8" type="ORF">HDF22_004932</name>
</gene>
<evidence type="ECO:0000256" key="1">
    <source>
        <dbReference type="ARBA" id="ARBA00004651"/>
    </source>
</evidence>
<dbReference type="GO" id="GO:0005886">
    <property type="term" value="C:plasma membrane"/>
    <property type="evidence" value="ECO:0007669"/>
    <property type="project" value="UniProtKB-SubCell"/>
</dbReference>
<feature type="transmembrane region" description="Helical" evidence="7">
    <location>
        <begin position="392"/>
        <end position="411"/>
    </location>
</feature>
<keyword evidence="3" id="KW-1003">Cell membrane</keyword>
<dbReference type="Proteomes" id="UP000548326">
    <property type="component" value="Unassembled WGS sequence"/>
</dbReference>
<dbReference type="InterPro" id="IPR002528">
    <property type="entry name" value="MATE_fam"/>
</dbReference>